<accession>A0A250VE04</accession>
<name>A0A250VE04_STROL</name>
<sequence>MFDIRIICDPADEPAITRALTAAFDCDPIQRRPAHNGHHVRLYTKAFHPNPAALLNDAPETTEAGPTAWPTPEDAYATAPGITYEIAWTASTARTLTENPHGDDVDREYWLRKAALLDRIALEYEAEGVRNDTAETAANAARQLIEADQDGKGDYSGDPYWPEHPATLAHPRGYVRQEYAVWAQNQ</sequence>
<evidence type="ECO:0000313" key="1">
    <source>
        <dbReference type="EMBL" id="GAX52401.1"/>
    </source>
</evidence>
<comment type="caution">
    <text evidence="1">The sequence shown here is derived from an EMBL/GenBank/DDBJ whole genome shotgun (WGS) entry which is preliminary data.</text>
</comment>
<evidence type="ECO:0000313" key="2">
    <source>
        <dbReference type="Proteomes" id="UP000217446"/>
    </source>
</evidence>
<proteinExistence type="predicted"/>
<dbReference type="EMBL" id="BDQI01000007">
    <property type="protein sequence ID" value="GAX52401.1"/>
    <property type="molecule type" value="Genomic_DNA"/>
</dbReference>
<protein>
    <submittedName>
        <fullName evidence="1">Uncharacterized protein</fullName>
    </submittedName>
</protein>
<dbReference type="RefSeq" id="WP_067367283.1">
    <property type="nucleotide sequence ID" value="NZ_BDQI01000007.1"/>
</dbReference>
<dbReference type="Proteomes" id="UP000217446">
    <property type="component" value="Unassembled WGS sequence"/>
</dbReference>
<reference evidence="2" key="1">
    <citation type="submission" date="2017-05" db="EMBL/GenBank/DDBJ databases">
        <title>Streptomyces olivochromogenes NBRC 3561 whole genome shotgun sequence.</title>
        <authorList>
            <person name="Dohra H."/>
            <person name="Kodani S."/>
        </authorList>
    </citation>
    <scope>NUCLEOTIDE SEQUENCE [LARGE SCALE GENOMIC DNA]</scope>
    <source>
        <strain evidence="2">NBRC 3561</strain>
    </source>
</reference>
<dbReference type="AlphaFoldDB" id="A0A250VE04"/>
<gene>
    <name evidence="1" type="ORF">SO3561_03915</name>
</gene>
<organism evidence="1 2">
    <name type="scientific">Streptomyces olivochromogenes</name>
    <dbReference type="NCBI Taxonomy" id="1963"/>
    <lineage>
        <taxon>Bacteria</taxon>
        <taxon>Bacillati</taxon>
        <taxon>Actinomycetota</taxon>
        <taxon>Actinomycetes</taxon>
        <taxon>Kitasatosporales</taxon>
        <taxon>Streptomycetaceae</taxon>
        <taxon>Streptomyces</taxon>
    </lineage>
</organism>
<dbReference type="STRING" id="1963.AQJ27_14165"/>
<keyword evidence="2" id="KW-1185">Reference proteome</keyword>